<gene>
    <name evidence="3" type="ORF">LAZ67_2006819</name>
</gene>
<sequence length="638" mass="73634">MEEILKAIQAMQAQNQKTREAIQAQTQETPQNQALQAQNQETREAFQAQHQELKESLGLKFKCLDEISSVKEEMDSLKERLAAVETGHPRTPVFQQENNNSGRPLVKVPTFDGQSSWTFFKNQFDNVRDKASRLAAALRGPAVEVLQMIPEQIRLDFNALIDASRIDYKKKKESLQDLANDIRRLSSLAFPTCPSETQYFMAQQRLIDAIGDPETQKFARLSSPDNSKDKPERKRGRCWTCGAHYHISLTCPRKVKQRSDTDCWSGGQYGHMRKNCPENSETTTAPRKNHGRRKNNADTLSRRPCVQQSGHCARSEERFRVRQVTVQESDEVEEKNWTGQAIRKAQRERPSWEDVAPYSPETKSLLRLWNSLTLRDGVLYRKWESEDGKHGSWKLVLYRFHVPLALQKKLSSPKGGHFGIRKTLAKLREIFCWPKSRNDVENGAETGSTTRSRGKLKIYNVGAPFERMPAIHQWAGENLHFSSEKMKDRYNIKTSDKTFKEGEMVWLHNPQRKKGLSPKLQYQWEGPYKIIKCLNDVIFRIQKTSTSKPKVVHYYRTKLRDGLQASCFLKRSDCCLPPTPVYFLDSRRFYELLSPVLLLISLTVLQLSMIKIKITALDLFVVHMKPAYSLSLKPKMEE</sequence>
<dbReference type="PANTHER" id="PTHR45823:SF1">
    <property type="entry name" value="T-SNARE COILED-COIL HOMOLOGY DOMAIN-CONTAINING PROTEIN"/>
    <property type="match status" value="1"/>
</dbReference>
<dbReference type="Gene3D" id="4.10.60.10">
    <property type="entry name" value="Zinc finger, CCHC-type"/>
    <property type="match status" value="1"/>
</dbReference>
<dbReference type="InterPro" id="IPR036875">
    <property type="entry name" value="Znf_CCHC_sf"/>
</dbReference>
<evidence type="ECO:0000256" key="1">
    <source>
        <dbReference type="SAM" id="MobiDB-lite"/>
    </source>
</evidence>
<feature type="region of interest" description="Disordered" evidence="1">
    <location>
        <begin position="274"/>
        <end position="307"/>
    </location>
</feature>
<dbReference type="PANTHER" id="PTHR45823">
    <property type="entry name" value="T-SNARE COILED-COIL HOMOLOGY DOMAIN-CONTAINING PROTEIN"/>
    <property type="match status" value="1"/>
</dbReference>
<evidence type="ECO:0000313" key="4">
    <source>
        <dbReference type="Proteomes" id="UP001235939"/>
    </source>
</evidence>
<accession>A0ABY6K5N9</accession>
<feature type="region of interest" description="Disordered" evidence="1">
    <location>
        <begin position="21"/>
        <end position="41"/>
    </location>
</feature>
<dbReference type="InterPro" id="IPR001878">
    <property type="entry name" value="Znf_CCHC"/>
</dbReference>
<feature type="domain" description="CCHC-type" evidence="2">
    <location>
        <begin position="237"/>
        <end position="253"/>
    </location>
</feature>
<proteinExistence type="predicted"/>
<dbReference type="InterPro" id="IPR054465">
    <property type="entry name" value="Integrase_p58-like_C"/>
</dbReference>
<keyword evidence="4" id="KW-1185">Reference proteome</keyword>
<organism evidence="3 4">
    <name type="scientific">Cordylochernes scorpioides</name>
    <dbReference type="NCBI Taxonomy" id="51811"/>
    <lineage>
        <taxon>Eukaryota</taxon>
        <taxon>Metazoa</taxon>
        <taxon>Ecdysozoa</taxon>
        <taxon>Arthropoda</taxon>
        <taxon>Chelicerata</taxon>
        <taxon>Arachnida</taxon>
        <taxon>Pseudoscorpiones</taxon>
        <taxon>Cheliferoidea</taxon>
        <taxon>Chernetidae</taxon>
        <taxon>Cordylochernes</taxon>
    </lineage>
</organism>
<dbReference type="SUPFAM" id="SSF57756">
    <property type="entry name" value="Retrovirus zinc finger-like domains"/>
    <property type="match status" value="1"/>
</dbReference>
<evidence type="ECO:0000259" key="2">
    <source>
        <dbReference type="SMART" id="SM00343"/>
    </source>
</evidence>
<reference evidence="3 4" key="1">
    <citation type="submission" date="2022-01" db="EMBL/GenBank/DDBJ databases">
        <title>A chromosomal length assembly of Cordylochernes scorpioides.</title>
        <authorList>
            <person name="Zeh D."/>
            <person name="Zeh J."/>
        </authorList>
    </citation>
    <scope>NUCLEOTIDE SEQUENCE [LARGE SCALE GENOMIC DNA]</scope>
    <source>
        <strain evidence="3">IN4F17</strain>
        <tissue evidence="3">Whole Body</tissue>
    </source>
</reference>
<dbReference type="InterPro" id="IPR041588">
    <property type="entry name" value="Integrase_H2C2"/>
</dbReference>
<dbReference type="Proteomes" id="UP001235939">
    <property type="component" value="Chromosome 02"/>
</dbReference>
<feature type="compositionally biased region" description="Polar residues" evidence="1">
    <location>
        <begin position="277"/>
        <end position="286"/>
    </location>
</feature>
<dbReference type="Pfam" id="PF22938">
    <property type="entry name" value="Integrase_p58_C"/>
    <property type="match status" value="1"/>
</dbReference>
<dbReference type="EMBL" id="CP092864">
    <property type="protein sequence ID" value="UYV64161.1"/>
    <property type="molecule type" value="Genomic_DNA"/>
</dbReference>
<dbReference type="Gene3D" id="1.10.340.70">
    <property type="match status" value="1"/>
</dbReference>
<name>A0ABY6K5N9_9ARAC</name>
<dbReference type="Pfam" id="PF17921">
    <property type="entry name" value="Integrase_H2C2"/>
    <property type="match status" value="1"/>
</dbReference>
<feature type="domain" description="CCHC-type" evidence="2">
    <location>
        <begin position="262"/>
        <end position="278"/>
    </location>
</feature>
<protein>
    <submittedName>
        <fullName evidence="3">CPNE9</fullName>
    </submittedName>
</protein>
<feature type="compositionally biased region" description="Polar residues" evidence="1">
    <location>
        <begin position="23"/>
        <end position="40"/>
    </location>
</feature>
<dbReference type="SMART" id="SM00343">
    <property type="entry name" value="ZnF_C2HC"/>
    <property type="match status" value="2"/>
</dbReference>
<evidence type="ECO:0000313" key="3">
    <source>
        <dbReference type="EMBL" id="UYV64161.1"/>
    </source>
</evidence>